<dbReference type="SUPFAM" id="SSF55811">
    <property type="entry name" value="Nudix"/>
    <property type="match status" value="1"/>
</dbReference>
<gene>
    <name evidence="1" type="ORF">ACFP7A_03430</name>
</gene>
<evidence type="ECO:0000313" key="1">
    <source>
        <dbReference type="EMBL" id="MFC6385645.1"/>
    </source>
</evidence>
<dbReference type="Proteomes" id="UP001596267">
    <property type="component" value="Unassembled WGS sequence"/>
</dbReference>
<comment type="caution">
    <text evidence="1">The sequence shown here is derived from an EMBL/GenBank/DDBJ whole genome shotgun (WGS) entry which is preliminary data.</text>
</comment>
<accession>A0ABW1WEW2</accession>
<name>A0ABW1WEW2_9BACL</name>
<keyword evidence="2" id="KW-1185">Reference proteome</keyword>
<organism evidence="1 2">
    <name type="scientific">Sporolactobacillus kofuensis</name>
    <dbReference type="NCBI Taxonomy" id="269672"/>
    <lineage>
        <taxon>Bacteria</taxon>
        <taxon>Bacillati</taxon>
        <taxon>Bacillota</taxon>
        <taxon>Bacilli</taxon>
        <taxon>Bacillales</taxon>
        <taxon>Sporolactobacillaceae</taxon>
        <taxon>Sporolactobacillus</taxon>
    </lineage>
</organism>
<reference evidence="2" key="1">
    <citation type="journal article" date="2019" name="Int. J. Syst. Evol. Microbiol.">
        <title>The Global Catalogue of Microorganisms (GCM) 10K type strain sequencing project: providing services to taxonomists for standard genome sequencing and annotation.</title>
        <authorList>
            <consortium name="The Broad Institute Genomics Platform"/>
            <consortium name="The Broad Institute Genome Sequencing Center for Infectious Disease"/>
            <person name="Wu L."/>
            <person name="Ma J."/>
        </authorList>
    </citation>
    <scope>NUCLEOTIDE SEQUENCE [LARGE SCALE GENOMIC DNA]</scope>
    <source>
        <strain evidence="2">CCUG 42001</strain>
    </source>
</reference>
<proteinExistence type="predicted"/>
<evidence type="ECO:0008006" key="3">
    <source>
        <dbReference type="Google" id="ProtNLM"/>
    </source>
</evidence>
<dbReference type="RefSeq" id="WP_253051851.1">
    <property type="nucleotide sequence ID" value="NZ_JAMXWN010000001.1"/>
</dbReference>
<evidence type="ECO:0000313" key="2">
    <source>
        <dbReference type="Proteomes" id="UP001596267"/>
    </source>
</evidence>
<protein>
    <recommendedName>
        <fullName evidence="3">Nudix hydrolase domain-containing protein</fullName>
    </recommendedName>
</protein>
<dbReference type="Gene3D" id="3.90.79.10">
    <property type="entry name" value="Nucleoside Triphosphate Pyrophosphohydrolase"/>
    <property type="match status" value="1"/>
</dbReference>
<sequence length="211" mass="23817">MGKMDEQIIVVNRASLFGEGADDLTFQGTEQEKEHIVKLEKRIAEHYKVMRRGDAEENPLYKQPIPYAVLKKGNLYFTYRRLGGGGESRLYGKLSIGVGGHMNAVTNATNFKEVLQTNLNREINEELRIENAGDLDIQTIGLINDDDTEVGHVHIGVLIAIKLPDDAFVTVREEDKLEGSWRSLNELRTPDVYSRMESWSALAIDALNRDE</sequence>
<dbReference type="InterPro" id="IPR015797">
    <property type="entry name" value="NUDIX_hydrolase-like_dom_sf"/>
</dbReference>
<dbReference type="EMBL" id="JBHSTQ010000002">
    <property type="protein sequence ID" value="MFC6385645.1"/>
    <property type="molecule type" value="Genomic_DNA"/>
</dbReference>